<dbReference type="Pfam" id="PF08544">
    <property type="entry name" value="GHMP_kinases_C"/>
    <property type="match status" value="1"/>
</dbReference>
<dbReference type="SUPFAM" id="SSF55060">
    <property type="entry name" value="GHMP Kinase, C-terminal domain"/>
    <property type="match status" value="1"/>
</dbReference>
<evidence type="ECO:0000256" key="7">
    <source>
        <dbReference type="ARBA" id="ARBA00022840"/>
    </source>
</evidence>
<gene>
    <name evidence="10" type="primary">ispE</name>
    <name evidence="13" type="ORF">DW2_05180</name>
</gene>
<dbReference type="OrthoDB" id="9809438at2"/>
<dbReference type="InterPro" id="IPR036554">
    <property type="entry name" value="GHMP_kinase_C_sf"/>
</dbReference>
<evidence type="ECO:0000256" key="4">
    <source>
        <dbReference type="ARBA" id="ARBA00022679"/>
    </source>
</evidence>
<protein>
    <recommendedName>
        <fullName evidence="3 10">4-diphosphocytidyl-2-C-methyl-D-erythritol kinase</fullName>
        <shortName evidence="10">CMK</shortName>
        <ecNumber evidence="2 10">2.7.1.148</ecNumber>
    </recommendedName>
    <alternativeName>
        <fullName evidence="9 10">4-(cytidine-5'-diphospho)-2-C-methyl-D-erythritol kinase</fullName>
    </alternativeName>
</protein>
<comment type="pathway">
    <text evidence="10">Isoprenoid biosynthesis; isopentenyl diphosphate biosynthesis via DXP pathway; isopentenyl diphosphate from 1-deoxy-D-xylulose 5-phosphate: step 3/6.</text>
</comment>
<feature type="binding site" evidence="10">
    <location>
        <begin position="96"/>
        <end position="106"/>
    </location>
    <ligand>
        <name>ATP</name>
        <dbReference type="ChEBI" id="CHEBI:30616"/>
    </ligand>
</feature>
<dbReference type="NCBIfam" id="NF011202">
    <property type="entry name" value="PRK14608.1"/>
    <property type="match status" value="1"/>
</dbReference>
<comment type="function">
    <text evidence="10">Catalyzes the phosphorylation of the position 2 hydroxy group of 4-diphosphocytidyl-2C-methyl-D-erythritol.</text>
</comment>
<evidence type="ECO:0000256" key="10">
    <source>
        <dbReference type="HAMAP-Rule" id="MF_00061"/>
    </source>
</evidence>
<proteinExistence type="inferred from homology"/>
<dbReference type="Gene3D" id="3.30.230.10">
    <property type="match status" value="1"/>
</dbReference>
<dbReference type="InterPro" id="IPR004424">
    <property type="entry name" value="IspE"/>
</dbReference>
<dbReference type="InterPro" id="IPR006204">
    <property type="entry name" value="GHMP_kinase_N_dom"/>
</dbReference>
<dbReference type="PIRSF" id="PIRSF010376">
    <property type="entry name" value="IspE"/>
    <property type="match status" value="1"/>
</dbReference>
<dbReference type="Pfam" id="PF00288">
    <property type="entry name" value="GHMP_kinases_N"/>
    <property type="match status" value="1"/>
</dbReference>
<dbReference type="NCBIfam" id="TIGR00154">
    <property type="entry name" value="ispE"/>
    <property type="match status" value="1"/>
</dbReference>
<accession>A0A085TZ48</accession>
<dbReference type="RefSeq" id="WP_038144254.1">
    <property type="nucleotide sequence ID" value="NZ_AQRC01000003.1"/>
</dbReference>
<evidence type="ECO:0000313" key="13">
    <source>
        <dbReference type="EMBL" id="KFE35995.1"/>
    </source>
</evidence>
<dbReference type="HAMAP" id="MF_00061">
    <property type="entry name" value="IspE"/>
    <property type="match status" value="1"/>
</dbReference>
<evidence type="ECO:0000256" key="6">
    <source>
        <dbReference type="ARBA" id="ARBA00022777"/>
    </source>
</evidence>
<name>A0A085TZ48_9RHOB</name>
<dbReference type="GO" id="GO:0016114">
    <property type="term" value="P:terpenoid biosynthetic process"/>
    <property type="evidence" value="ECO:0007669"/>
    <property type="project" value="UniProtKB-UniRule"/>
</dbReference>
<reference evidence="13 14" key="2">
    <citation type="journal article" date="2015" name="Antonie Van Leeuwenhoek">
        <title>Thioclava indica sp. nov., isolated from surface seawater of the Indian Ocean.</title>
        <authorList>
            <person name="Liu Y."/>
            <person name="Lai Q."/>
            <person name="Du J."/>
            <person name="Xu H."/>
            <person name="Jiang L."/>
            <person name="Shao Z."/>
        </authorList>
    </citation>
    <scope>NUCLEOTIDE SEQUENCE [LARGE SCALE GENOMIC DNA]</scope>
    <source>
        <strain evidence="13 14">13D2W-2</strain>
    </source>
</reference>
<dbReference type="PANTHER" id="PTHR43527">
    <property type="entry name" value="4-DIPHOSPHOCYTIDYL-2-C-METHYL-D-ERYTHRITOL KINASE, CHLOROPLASTIC"/>
    <property type="match status" value="1"/>
</dbReference>
<sequence length="295" mass="30544">MSRIEGFAPAKINLTLHVTGQRADGYHLLDSLVTFAPVGDRLSVAPADELSLGVTGPEAAGVPEDGSNLVLRAARLLAEKQDIRRGARITLEKCLPAASGIGGGSSDAAAALRLLARLWGLDPLPPPQSFAPLGADVPMCLAPVPQRVGGIGEELRPVTLPPLPALLVNPRIEVATPAVFRALASKTNPPMPDSLPAFAGAGECIDWLAAQRNDLQAPAIALAPVIAELLARLGALPGCRLARMSGSGATCFALFETPVAAEAAAERFRATYPGWWIASGTLGDQTQKAQPASRA</sequence>
<feature type="active site" evidence="10">
    <location>
        <position position="136"/>
    </location>
</feature>
<evidence type="ECO:0000256" key="3">
    <source>
        <dbReference type="ARBA" id="ARBA00017473"/>
    </source>
</evidence>
<dbReference type="InterPro" id="IPR013750">
    <property type="entry name" value="GHMP_kinase_C_dom"/>
</dbReference>
<dbReference type="SUPFAM" id="SSF54211">
    <property type="entry name" value="Ribosomal protein S5 domain 2-like"/>
    <property type="match status" value="1"/>
</dbReference>
<feature type="active site" evidence="10">
    <location>
        <position position="11"/>
    </location>
</feature>
<keyword evidence="14" id="KW-1185">Reference proteome</keyword>
<keyword evidence="6 10" id="KW-0418">Kinase</keyword>
<keyword evidence="7 10" id="KW-0067">ATP-binding</keyword>
<keyword evidence="4 10" id="KW-0808">Transferase</keyword>
<evidence type="ECO:0000256" key="8">
    <source>
        <dbReference type="ARBA" id="ARBA00023229"/>
    </source>
</evidence>
<dbReference type="eggNOG" id="COG1947">
    <property type="taxonomic scope" value="Bacteria"/>
</dbReference>
<comment type="caution">
    <text evidence="13">The sequence shown here is derived from an EMBL/GenBank/DDBJ whole genome shotgun (WGS) entry which is preliminary data.</text>
</comment>
<evidence type="ECO:0000313" key="14">
    <source>
        <dbReference type="Proteomes" id="UP000028607"/>
    </source>
</evidence>
<dbReference type="EC" id="2.7.1.148" evidence="2 10"/>
<evidence type="ECO:0000259" key="11">
    <source>
        <dbReference type="Pfam" id="PF00288"/>
    </source>
</evidence>
<evidence type="ECO:0000256" key="5">
    <source>
        <dbReference type="ARBA" id="ARBA00022741"/>
    </source>
</evidence>
<evidence type="ECO:0000259" key="12">
    <source>
        <dbReference type="Pfam" id="PF08544"/>
    </source>
</evidence>
<dbReference type="GO" id="GO:0005524">
    <property type="term" value="F:ATP binding"/>
    <property type="evidence" value="ECO:0007669"/>
    <property type="project" value="UniProtKB-UniRule"/>
</dbReference>
<evidence type="ECO:0000256" key="2">
    <source>
        <dbReference type="ARBA" id="ARBA00012052"/>
    </source>
</evidence>
<feature type="domain" description="GHMP kinase N-terminal" evidence="11">
    <location>
        <begin position="68"/>
        <end position="122"/>
    </location>
</feature>
<comment type="catalytic activity">
    <reaction evidence="10">
        <text>4-CDP-2-C-methyl-D-erythritol + ATP = 4-CDP-2-C-methyl-D-erythritol 2-phosphate + ADP + H(+)</text>
        <dbReference type="Rhea" id="RHEA:18437"/>
        <dbReference type="ChEBI" id="CHEBI:15378"/>
        <dbReference type="ChEBI" id="CHEBI:30616"/>
        <dbReference type="ChEBI" id="CHEBI:57823"/>
        <dbReference type="ChEBI" id="CHEBI:57919"/>
        <dbReference type="ChEBI" id="CHEBI:456216"/>
        <dbReference type="EC" id="2.7.1.148"/>
    </reaction>
</comment>
<dbReference type="InterPro" id="IPR020568">
    <property type="entry name" value="Ribosomal_Su5_D2-typ_SF"/>
</dbReference>
<keyword evidence="8 10" id="KW-0414">Isoprene biosynthesis</keyword>
<evidence type="ECO:0000256" key="9">
    <source>
        <dbReference type="ARBA" id="ARBA00032554"/>
    </source>
</evidence>
<keyword evidence="5 10" id="KW-0547">Nucleotide-binding</keyword>
<dbReference type="PANTHER" id="PTHR43527:SF2">
    <property type="entry name" value="4-DIPHOSPHOCYTIDYL-2-C-METHYL-D-ERYTHRITOL KINASE, CHLOROPLASTIC"/>
    <property type="match status" value="1"/>
</dbReference>
<evidence type="ECO:0000256" key="1">
    <source>
        <dbReference type="ARBA" id="ARBA00009684"/>
    </source>
</evidence>
<dbReference type="InterPro" id="IPR014721">
    <property type="entry name" value="Ribsml_uS5_D2-typ_fold_subgr"/>
</dbReference>
<comment type="similarity">
    <text evidence="1 10">Belongs to the GHMP kinase family. IspE subfamily.</text>
</comment>
<feature type="domain" description="GHMP kinase C-terminal" evidence="12">
    <location>
        <begin position="200"/>
        <end position="273"/>
    </location>
</feature>
<dbReference type="AlphaFoldDB" id="A0A085TZ48"/>
<dbReference type="EMBL" id="AQRC01000003">
    <property type="protein sequence ID" value="KFE35995.1"/>
    <property type="molecule type" value="Genomic_DNA"/>
</dbReference>
<organism evidence="13 14">
    <name type="scientific">Thioclava atlantica</name>
    <dbReference type="NCBI Taxonomy" id="1317124"/>
    <lineage>
        <taxon>Bacteria</taxon>
        <taxon>Pseudomonadati</taxon>
        <taxon>Pseudomonadota</taxon>
        <taxon>Alphaproteobacteria</taxon>
        <taxon>Rhodobacterales</taxon>
        <taxon>Paracoccaceae</taxon>
        <taxon>Thioclava</taxon>
    </lineage>
</organism>
<dbReference type="UniPathway" id="UPA00056">
    <property type="reaction ID" value="UER00094"/>
</dbReference>
<dbReference type="Proteomes" id="UP000028607">
    <property type="component" value="Unassembled WGS sequence"/>
</dbReference>
<dbReference type="GO" id="GO:0050515">
    <property type="term" value="F:4-(cytidine 5'-diphospho)-2-C-methyl-D-erythritol kinase activity"/>
    <property type="evidence" value="ECO:0007669"/>
    <property type="project" value="UniProtKB-UniRule"/>
</dbReference>
<dbReference type="GO" id="GO:0019288">
    <property type="term" value="P:isopentenyl diphosphate biosynthetic process, methylerythritol 4-phosphate pathway"/>
    <property type="evidence" value="ECO:0007669"/>
    <property type="project" value="UniProtKB-UniRule"/>
</dbReference>
<dbReference type="Gene3D" id="3.30.70.890">
    <property type="entry name" value="GHMP kinase, C-terminal domain"/>
    <property type="match status" value="1"/>
</dbReference>
<dbReference type="PATRIC" id="fig|1317124.6.peg.1058"/>
<reference evidence="14" key="1">
    <citation type="submission" date="2013-04" db="EMBL/GenBank/DDBJ databases">
        <title>Thioclava sp. 13D2W-2 Genome Sequencing.</title>
        <authorList>
            <person name="Lai Q."/>
            <person name="Li G."/>
            <person name="Shao Z."/>
        </authorList>
    </citation>
    <scope>NUCLEOTIDE SEQUENCE [LARGE SCALE GENOMIC DNA]</scope>
    <source>
        <strain evidence="14">13D2W-2</strain>
    </source>
</reference>
<dbReference type="STRING" id="1317124.DW2_05180"/>